<evidence type="ECO:0000256" key="1">
    <source>
        <dbReference type="SAM" id="MobiDB-lite"/>
    </source>
</evidence>
<proteinExistence type="evidence at transcript level"/>
<organism evidence="2">
    <name type="scientific">Taraxacum officinale</name>
    <name type="common">Common dandelion</name>
    <name type="synonym">Leontodon taraxacum</name>
    <dbReference type="NCBI Taxonomy" id="50225"/>
    <lineage>
        <taxon>Eukaryota</taxon>
        <taxon>Viridiplantae</taxon>
        <taxon>Streptophyta</taxon>
        <taxon>Embryophyta</taxon>
        <taxon>Tracheophyta</taxon>
        <taxon>Spermatophyta</taxon>
        <taxon>Magnoliopsida</taxon>
        <taxon>eudicotyledons</taxon>
        <taxon>Gunneridae</taxon>
        <taxon>Pentapetalae</taxon>
        <taxon>asterids</taxon>
        <taxon>campanulids</taxon>
        <taxon>Asterales</taxon>
        <taxon>Asteraceae</taxon>
        <taxon>Cichorioideae</taxon>
        <taxon>Cichorieae</taxon>
        <taxon>Crepidinae</taxon>
        <taxon>Taraxacum</taxon>
    </lineage>
</organism>
<dbReference type="PANTHER" id="PTHR12894">
    <property type="entry name" value="CNH DOMAIN CONTAINING"/>
    <property type="match status" value="1"/>
</dbReference>
<feature type="region of interest" description="Disordered" evidence="1">
    <location>
        <begin position="1"/>
        <end position="47"/>
    </location>
</feature>
<feature type="non-terminal residue" evidence="2">
    <location>
        <position position="114"/>
    </location>
</feature>
<name>Q3LVG0_TAROF</name>
<dbReference type="AlphaFoldDB" id="Q3LVG0"/>
<evidence type="ECO:0000313" key="2">
    <source>
        <dbReference type="EMBL" id="ABA27073.1"/>
    </source>
</evidence>
<dbReference type="EMBL" id="DQ160138">
    <property type="protein sequence ID" value="ABA27073.1"/>
    <property type="molecule type" value="mRNA"/>
</dbReference>
<dbReference type="GO" id="GO:0006914">
    <property type="term" value="P:autophagy"/>
    <property type="evidence" value="ECO:0007669"/>
    <property type="project" value="TreeGrafter"/>
</dbReference>
<dbReference type="GO" id="GO:0016020">
    <property type="term" value="C:membrane"/>
    <property type="evidence" value="ECO:0007669"/>
    <property type="project" value="TreeGrafter"/>
</dbReference>
<dbReference type="PANTHER" id="PTHR12894:SF27">
    <property type="entry name" value="TRANSFORMING GROWTH FACTOR-BETA RECEPTOR-ASSOCIATED PROTEIN 1"/>
    <property type="match status" value="1"/>
</dbReference>
<protein>
    <submittedName>
        <fullName evidence="2">TO108-2</fullName>
    </submittedName>
</protein>
<gene>
    <name evidence="2" type="ORF">To108-2</name>
</gene>
<dbReference type="GO" id="GO:0034058">
    <property type="term" value="P:endosomal vesicle fusion"/>
    <property type="evidence" value="ECO:0007669"/>
    <property type="project" value="TreeGrafter"/>
</dbReference>
<feature type="non-terminal residue" evidence="2">
    <location>
        <position position="1"/>
    </location>
</feature>
<dbReference type="InterPro" id="IPR032914">
    <property type="entry name" value="Vam6/VPS39/TRAP1"/>
</dbReference>
<dbReference type="GO" id="GO:0005737">
    <property type="term" value="C:cytoplasm"/>
    <property type="evidence" value="ECO:0007669"/>
    <property type="project" value="TreeGrafter"/>
</dbReference>
<sequence>NPKVGWGSVKGKGKGLGKKIADIEGAEDSRTSPSGTDSGKSDGDVDVDDEFGEQVVSDIMLDEVLDVLGQRWDRVNGAHALKLLPKETKLDNLIPFLGPLLRKTSEAHRNFSVI</sequence>
<feature type="compositionally biased region" description="Basic and acidic residues" evidence="1">
    <location>
        <begin position="19"/>
        <end position="30"/>
    </location>
</feature>
<accession>Q3LVG0</accession>
<reference evidence="2" key="1">
    <citation type="submission" date="2005-08" db="EMBL/GenBank/DDBJ databases">
        <title>Isolation and characterization of candidate genes for pathogen and herbivory defense in common dandelion (Taraxacum officinale) upon salicylic acid or methyl jasmonate treatment.</title>
        <authorList>
            <person name="Hulzink R.J.M."/>
            <person name="van Dijk P.J."/>
            <person name="Biere A."/>
        </authorList>
    </citation>
    <scope>NUCLEOTIDE SEQUENCE</scope>
</reference>